<dbReference type="KEGG" id="spse:SULPSESMR1_05033"/>
<dbReference type="SUPFAM" id="SSF56529">
    <property type="entry name" value="FAH"/>
    <property type="match status" value="1"/>
</dbReference>
<proteinExistence type="predicted"/>
<dbReference type="Gene3D" id="3.90.850.10">
    <property type="entry name" value="Fumarylacetoacetase-like, C-terminal domain"/>
    <property type="match status" value="1"/>
</dbReference>
<dbReference type="PANTHER" id="PTHR43211">
    <property type="entry name" value="FUMARYLACETOACETATE HYDROLASE"/>
    <property type="match status" value="1"/>
</dbReference>
<keyword evidence="2" id="KW-0456">Lyase</keyword>
<dbReference type="RefSeq" id="WP_089422734.1">
    <property type="nucleotide sequence ID" value="NZ_CP022416.1"/>
</dbReference>
<dbReference type="Proteomes" id="UP000199754">
    <property type="component" value="Plasmid pSMR1-1"/>
</dbReference>
<evidence type="ECO:0000313" key="3">
    <source>
        <dbReference type="Proteomes" id="UP000199754"/>
    </source>
</evidence>
<evidence type="ECO:0000259" key="1">
    <source>
        <dbReference type="Pfam" id="PF01557"/>
    </source>
</evidence>
<dbReference type="InterPro" id="IPR036663">
    <property type="entry name" value="Fumarylacetoacetase_C_sf"/>
</dbReference>
<accession>A0A221K773</accession>
<dbReference type="STRING" id="1402135.SAMN05444149_10710"/>
<gene>
    <name evidence="2" type="ORF">SULPSESMR1_05033</name>
</gene>
<reference evidence="2 3" key="1">
    <citation type="submission" date="2017-07" db="EMBL/GenBank/DDBJ databases">
        <title>Genome Sequence of Sulfitobacter pseudonitzschiae Strain SMR1 Isolated from a culture of the Diatom Skeletonema marinoi.</title>
        <authorList>
            <person name="Topel M."/>
            <person name="Pinder M.I.M."/>
            <person name="Johansson O.N."/>
            <person name="Kourtchenko O."/>
            <person name="Godhe A."/>
            <person name="Clarke A.K."/>
        </authorList>
    </citation>
    <scope>NUCLEOTIDE SEQUENCE [LARGE SCALE GENOMIC DNA]</scope>
    <source>
        <strain evidence="2 3">SMR1</strain>
        <plasmid evidence="2 3">pSMR1-1</plasmid>
    </source>
</reference>
<dbReference type="GO" id="GO:0050385">
    <property type="term" value="F:ureidoglycolate lyase activity"/>
    <property type="evidence" value="ECO:0007669"/>
    <property type="project" value="UniProtKB-EC"/>
</dbReference>
<feature type="domain" description="Fumarylacetoacetase-like C-terminal" evidence="1">
    <location>
        <begin position="122"/>
        <end position="310"/>
    </location>
</feature>
<dbReference type="EC" id="4.3.2.3" evidence="2"/>
<dbReference type="OrthoDB" id="5197601at2"/>
<keyword evidence="2" id="KW-0614">Plasmid</keyword>
<organism evidence="2 3">
    <name type="scientific">Pseudosulfitobacter pseudonitzschiae</name>
    <dbReference type="NCBI Taxonomy" id="1402135"/>
    <lineage>
        <taxon>Bacteria</taxon>
        <taxon>Pseudomonadati</taxon>
        <taxon>Pseudomonadota</taxon>
        <taxon>Alphaproteobacteria</taxon>
        <taxon>Rhodobacterales</taxon>
        <taxon>Roseobacteraceae</taxon>
        <taxon>Pseudosulfitobacter</taxon>
    </lineage>
</organism>
<dbReference type="Pfam" id="PF01557">
    <property type="entry name" value="FAA_hydrolase"/>
    <property type="match status" value="1"/>
</dbReference>
<evidence type="ECO:0000313" key="2">
    <source>
        <dbReference type="EMBL" id="ASM74723.1"/>
    </source>
</evidence>
<geneLocation type="plasmid" evidence="2 3">
    <name>pSMR1-1</name>
</geneLocation>
<dbReference type="InterPro" id="IPR011234">
    <property type="entry name" value="Fumarylacetoacetase-like_C"/>
</dbReference>
<dbReference type="PANTHER" id="PTHR43211:SF1">
    <property type="entry name" value="BLL6422 PROTEIN"/>
    <property type="match status" value="1"/>
</dbReference>
<protein>
    <submittedName>
        <fullName evidence="2">Ureidoglycolate lyase</fullName>
        <ecNumber evidence="2">4.3.2.3</ecNumber>
    </submittedName>
</protein>
<name>A0A221K773_9RHOB</name>
<sequence length="313" mass="33180">MKLATFDAGQGHRLGALMTSGTELVDLTATGLPALATMQTLIEAGAEGLAVARAALDAATVQVSLTDVRLLAPLTCPPQIRDASTAPRHIAHAPVGMRRLAAVLAGEPDPGHAEGTVPDIYKAQPIFYITNRFSVAGDGDRIVWPAYSSYMDYELEVAVVIGKGGRDIAIGDAMGHIFGFTIFNDFSARDTQLREMQGMLGPAKGKSFDAGNVFGPWIVTTDEVADYRGLRCVAKINGRTVTDSRLGEMLHGFEDMIAFISNAETLYPGEIIGGGTVDDGCGLERFEFLSDGDVVELTVDGIGTLTNTVVREA</sequence>
<dbReference type="AlphaFoldDB" id="A0A221K773"/>
<keyword evidence="3" id="KW-1185">Reference proteome</keyword>
<dbReference type="EMBL" id="CP022416">
    <property type="protein sequence ID" value="ASM74723.1"/>
    <property type="molecule type" value="Genomic_DNA"/>
</dbReference>